<organism evidence="1 2">
    <name type="scientific">Prymnesium parvum</name>
    <name type="common">Toxic golden alga</name>
    <dbReference type="NCBI Taxonomy" id="97485"/>
    <lineage>
        <taxon>Eukaryota</taxon>
        <taxon>Haptista</taxon>
        <taxon>Haptophyta</taxon>
        <taxon>Prymnesiophyceae</taxon>
        <taxon>Prymnesiales</taxon>
        <taxon>Prymnesiaceae</taxon>
        <taxon>Prymnesium</taxon>
    </lineage>
</organism>
<keyword evidence="2" id="KW-1185">Reference proteome</keyword>
<sequence length="556" mass="61815">MRQQHPSYLLIINSIKKLGHFGRRETKLLDGRGYRNMDAVSRPPSADAIARGVLLPPPHSPLSLRMLRRGVQHVGASPGFALLFQRLEAGGAVRMLGLGTSVSGVAGGCTHSLLPYCENCCGTRVYGAQVARRSPRRGFLRRAFEWLNRTWPNREHRLYNGARPGAGGLANFIGCLRSWVPVDTDLFFLEVGGTANSIASVERLARLIHRLRPPSLPPAIFVIDVWNYRWPNRSEPPADGFVRPSPVLALARYYGWPVVSEHDAIYHEFIASMQPNAKIAGAGWRHHRKMWRDLKPDRVHPTSMGEMLYGDLVIYGLWLSYQMWHSLGPRTSQQLQEELMAHPLDTEESLVCFTFDKRRLEGDPTLAGPDAHLIDVEGGLAPNVKYNKGWQYVKKETQSVRANKPGLKATSAGAELELQILPFHQSFERANSHATNSSFLGVGIDVPLGEIKVALRHLVSYERQGVANLTCFDGCTCGEQLINAHEGSRKESIDSLYEFVVRIVAIPPSCSLRVRIIDASASGGFEFKITRLVVSHTQPSRGVDSALDRGRSSLEK</sequence>
<protein>
    <submittedName>
        <fullName evidence="1">Uncharacterized protein</fullName>
    </submittedName>
</protein>
<dbReference type="PANTHER" id="PTHR34407">
    <property type="entry name" value="EXPRESSED PROTEIN"/>
    <property type="match status" value="1"/>
</dbReference>
<accession>A0AB34IYI4</accession>
<dbReference type="AlphaFoldDB" id="A0AB34IYI4"/>
<comment type="caution">
    <text evidence="1">The sequence shown here is derived from an EMBL/GenBank/DDBJ whole genome shotgun (WGS) entry which is preliminary data.</text>
</comment>
<gene>
    <name evidence="1" type="ORF">AB1Y20_004338</name>
</gene>
<dbReference type="EMBL" id="JBGBPQ010000016">
    <property type="protein sequence ID" value="KAL1508221.1"/>
    <property type="molecule type" value="Genomic_DNA"/>
</dbReference>
<reference evidence="1 2" key="1">
    <citation type="journal article" date="2024" name="Science">
        <title>Giant polyketide synthase enzymes in the biosynthesis of giant marine polyether toxins.</title>
        <authorList>
            <person name="Fallon T.R."/>
            <person name="Shende V.V."/>
            <person name="Wierzbicki I.H."/>
            <person name="Pendleton A.L."/>
            <person name="Watervoot N.F."/>
            <person name="Auber R.P."/>
            <person name="Gonzalez D.J."/>
            <person name="Wisecaver J.H."/>
            <person name="Moore B.S."/>
        </authorList>
    </citation>
    <scope>NUCLEOTIDE SEQUENCE [LARGE SCALE GENOMIC DNA]</scope>
    <source>
        <strain evidence="1 2">12B1</strain>
    </source>
</reference>
<evidence type="ECO:0000313" key="2">
    <source>
        <dbReference type="Proteomes" id="UP001515480"/>
    </source>
</evidence>
<dbReference type="PANTHER" id="PTHR34407:SF1">
    <property type="entry name" value="SGNH HYDROLASE-TYPE ESTERASE DOMAIN-CONTAINING PROTEIN"/>
    <property type="match status" value="1"/>
</dbReference>
<evidence type="ECO:0000313" key="1">
    <source>
        <dbReference type="EMBL" id="KAL1508221.1"/>
    </source>
</evidence>
<name>A0AB34IYI4_PRYPA</name>
<dbReference type="Proteomes" id="UP001515480">
    <property type="component" value="Unassembled WGS sequence"/>
</dbReference>
<dbReference type="SUPFAM" id="SSF52266">
    <property type="entry name" value="SGNH hydrolase"/>
    <property type="match status" value="1"/>
</dbReference>
<proteinExistence type="predicted"/>